<reference evidence="6 7" key="1">
    <citation type="submission" date="2019-02" db="EMBL/GenBank/DDBJ databases">
        <title>Dyella amyloliquefaciens sp. nov., isolated from forest soil.</title>
        <authorList>
            <person name="Gao Z.-H."/>
            <person name="Qiu L.-H."/>
        </authorList>
    </citation>
    <scope>NUCLEOTIDE SEQUENCE [LARGE SCALE GENOMIC DNA]</scope>
    <source>
        <strain evidence="6 7">KACC 12747</strain>
    </source>
</reference>
<organism evidence="6 7">
    <name type="scientific">Dyella soli</name>
    <dbReference type="NCBI Taxonomy" id="522319"/>
    <lineage>
        <taxon>Bacteria</taxon>
        <taxon>Pseudomonadati</taxon>
        <taxon>Pseudomonadota</taxon>
        <taxon>Gammaproteobacteria</taxon>
        <taxon>Lysobacterales</taxon>
        <taxon>Rhodanobacteraceae</taxon>
        <taxon>Dyella</taxon>
    </lineage>
</organism>
<evidence type="ECO:0000256" key="4">
    <source>
        <dbReference type="SAM" id="SignalP"/>
    </source>
</evidence>
<feature type="compositionally biased region" description="Basic and acidic residues" evidence="3">
    <location>
        <begin position="101"/>
        <end position="112"/>
    </location>
</feature>
<comment type="subcellular location">
    <subcellularLocation>
        <location evidence="1">Membrane</location>
    </subcellularLocation>
</comment>
<dbReference type="AlphaFoldDB" id="A0A4R0YJ14"/>
<feature type="signal peptide" evidence="4">
    <location>
        <begin position="1"/>
        <end position="23"/>
    </location>
</feature>
<dbReference type="InterPro" id="IPR051407">
    <property type="entry name" value="Bact_OM_lipoprot/Surf_antigen"/>
</dbReference>
<dbReference type="PANTHER" id="PTHR35603:SF2">
    <property type="entry name" value="OUTER MEMBRANE LIPOPROTEIN"/>
    <property type="match status" value="1"/>
</dbReference>
<evidence type="ECO:0000313" key="6">
    <source>
        <dbReference type="EMBL" id="TCI07202.1"/>
    </source>
</evidence>
<dbReference type="RefSeq" id="WP_131412384.1">
    <property type="nucleotide sequence ID" value="NZ_SJTG01000005.1"/>
</dbReference>
<evidence type="ECO:0000313" key="7">
    <source>
        <dbReference type="Proteomes" id="UP000291822"/>
    </source>
</evidence>
<evidence type="ECO:0000259" key="5">
    <source>
        <dbReference type="Pfam" id="PF05433"/>
    </source>
</evidence>
<protein>
    <submittedName>
        <fullName evidence="6">Glycine zipper 2TM domain-containing protein</fullName>
    </submittedName>
</protein>
<gene>
    <name evidence="6" type="ORF">EZM97_31880</name>
</gene>
<feature type="region of interest" description="Disordered" evidence="3">
    <location>
        <begin position="91"/>
        <end position="112"/>
    </location>
</feature>
<feature type="domain" description="Glycine zipper 2TM" evidence="5">
    <location>
        <begin position="53"/>
        <end position="92"/>
    </location>
</feature>
<dbReference type="EMBL" id="SJTG01000005">
    <property type="protein sequence ID" value="TCI07202.1"/>
    <property type="molecule type" value="Genomic_DNA"/>
</dbReference>
<evidence type="ECO:0000256" key="2">
    <source>
        <dbReference type="ARBA" id="ARBA00023136"/>
    </source>
</evidence>
<sequence>MKTGASVLVIAALAMTCSGPLVAQSSTSAPKTRTVCEDVTVQDNPKDSHQIAGMAIGGVAGGLLGNQIGGGKGRTLATVAGAAGGAYAGKKVQENQQAKNTHVERRCREVSN</sequence>
<dbReference type="GO" id="GO:0019867">
    <property type="term" value="C:outer membrane"/>
    <property type="evidence" value="ECO:0007669"/>
    <property type="project" value="InterPro"/>
</dbReference>
<dbReference type="Pfam" id="PF05433">
    <property type="entry name" value="Rick_17kDa_Anti"/>
    <property type="match status" value="1"/>
</dbReference>
<accession>A0A4R0YJ14</accession>
<dbReference type="PANTHER" id="PTHR35603">
    <property type="match status" value="1"/>
</dbReference>
<dbReference type="InterPro" id="IPR008816">
    <property type="entry name" value="Gly_zipper_2TM_dom"/>
</dbReference>
<name>A0A4R0YJ14_9GAMM</name>
<evidence type="ECO:0000256" key="1">
    <source>
        <dbReference type="ARBA" id="ARBA00004370"/>
    </source>
</evidence>
<comment type="caution">
    <text evidence="6">The sequence shown here is derived from an EMBL/GenBank/DDBJ whole genome shotgun (WGS) entry which is preliminary data.</text>
</comment>
<keyword evidence="2" id="KW-0472">Membrane</keyword>
<dbReference type="Proteomes" id="UP000291822">
    <property type="component" value="Unassembled WGS sequence"/>
</dbReference>
<keyword evidence="7" id="KW-1185">Reference proteome</keyword>
<proteinExistence type="predicted"/>
<evidence type="ECO:0000256" key="3">
    <source>
        <dbReference type="SAM" id="MobiDB-lite"/>
    </source>
</evidence>
<keyword evidence="4" id="KW-0732">Signal</keyword>
<feature type="chain" id="PRO_5020184892" evidence="4">
    <location>
        <begin position="24"/>
        <end position="112"/>
    </location>
</feature>